<dbReference type="GO" id="GO:0005524">
    <property type="term" value="F:ATP binding"/>
    <property type="evidence" value="ECO:0007669"/>
    <property type="project" value="UniProtKB-KW"/>
</dbReference>
<dbReference type="RefSeq" id="WP_045100301.1">
    <property type="nucleotide sequence ID" value="NZ_FMVN01000003.1"/>
</dbReference>
<dbReference type="InterPro" id="IPR043964">
    <property type="entry name" value="P-loop_TraG"/>
</dbReference>
<keyword evidence="11" id="KW-1185">Reference proteome</keyword>
<dbReference type="PANTHER" id="PTHR30121">
    <property type="entry name" value="UNCHARACTERIZED PROTEIN YJGR-RELATED"/>
    <property type="match status" value="1"/>
</dbReference>
<evidence type="ECO:0000259" key="7">
    <source>
        <dbReference type="Pfam" id="PF19044"/>
    </source>
</evidence>
<accession>A0A098GJP2</accession>
<keyword evidence="2" id="KW-0547">Nucleotide-binding</keyword>
<dbReference type="OrthoDB" id="9816422at2"/>
<sequence>MSLINPLKTARQETRISTMFPITHLNSPTIFESQHGYLGSILKIEGIPFLLADEDYLNQMTYRLHQALLTLDERFIQYVTVHRRKEETNLGGEFKSSFAKRVNDKYHARFKGKNLYRNDIYLTTVLKGDTSSKIAKSLSFLEKLKESKFKEEKAKRREDNLTALNTKVEQLKTSLSAFTPYQLGEKDGIKGYSELLEFLSIVINGGEKIQFKKPITCPPSSKHMAKALLPELIYPHGHIGHYLSKHQIFFGEAIQFQGANKDDTRFAAMLSIKQYCEETGSVIFDPLLELDCEYVLTHSFAPIPKEVALDIIKKKRSKMLSANDLGRSQIDDLEKLEDSIASSLSLLGYHHHSLMLLASTKEELEKAIRQAVKAYQLSGTAVIKETIGAEPAFWAQIPTNHHFITRATPVTSHNLTDLCSLHNFEAGFYDENHLGQAVTLLETPSKTPVYFNYHSKSSKTNPAKGHTAIFGATNAGKNTLVAFLDTQMGRYNNRSFFLDRDEASKIYVLSAENSSYTVISPEFVNKIQMNPLQLPDSPKNRTFIKEWFAELIKHPNEADLPSQIRETINECVNYSFEQLEKRYRNLSNIARCLPKDFPRWPELRRWLRASEQFEKGEYAWIFDNDVDGLNFHFDKVGFDITYLIDEVSPLISTPVYLYLLHRMRQCLDGRLTSFIIDEAWQVFASPFWLKHLKSWAATIRKKNGHFIFMTQSPESVINSPIASEIITNVATTIYFPNPTANENVFKEKLGLSEVEYQTIKKLTPESRLFLYKQDKKSILCKLDLKDLAEEIRVLSANQRSVSLLDALIEEVGTNPNDWLPLFLQRSAL</sequence>
<dbReference type="EMBL" id="FMVN01000003">
    <property type="protein sequence ID" value="SCY07419.1"/>
    <property type="molecule type" value="Genomic_DNA"/>
</dbReference>
<feature type="domain" description="CagE TrbE VirB component of type IV transporter system central" evidence="6">
    <location>
        <begin position="191"/>
        <end position="406"/>
    </location>
</feature>
<name>A0A098GJP2_LEGMI</name>
<gene>
    <name evidence="8" type="primary">lvhB</name>
    <name evidence="8" type="ORF">LMI_2973</name>
    <name evidence="9" type="ORF">SAMN02982997_00789</name>
</gene>
<dbReference type="PANTHER" id="PTHR30121:SF12">
    <property type="entry name" value="TYPE IV SECRETION SYSTEM PROTEIN CAGE"/>
    <property type="match status" value="1"/>
</dbReference>
<evidence type="ECO:0000256" key="5">
    <source>
        <dbReference type="ARBA" id="ARBA00023635"/>
    </source>
</evidence>
<proteinExistence type="inferred from homology"/>
<dbReference type="Gene3D" id="1.10.8.730">
    <property type="match status" value="1"/>
</dbReference>
<dbReference type="InterPro" id="IPR018145">
    <property type="entry name" value="CagE_TrbE_VirB_cntrl_dom"/>
</dbReference>
<keyword evidence="4" id="KW-0843">Virulence</keyword>
<dbReference type="Proteomes" id="UP000032414">
    <property type="component" value="Chromosome I"/>
</dbReference>
<protein>
    <recommendedName>
        <fullName evidence="5">Type IV secretion system protein virB4</fullName>
    </recommendedName>
</protein>
<evidence type="ECO:0000259" key="6">
    <source>
        <dbReference type="Pfam" id="PF03135"/>
    </source>
</evidence>
<feature type="domain" description="TraG P-loop" evidence="7">
    <location>
        <begin position="566"/>
        <end position="759"/>
    </location>
</feature>
<evidence type="ECO:0000256" key="1">
    <source>
        <dbReference type="ARBA" id="ARBA00006512"/>
    </source>
</evidence>
<comment type="similarity">
    <text evidence="1">Belongs to the TrbE/VirB4 family.</text>
</comment>
<dbReference type="Pfam" id="PF19044">
    <property type="entry name" value="P-loop_TraG"/>
    <property type="match status" value="1"/>
</dbReference>
<dbReference type="Pfam" id="PF03135">
    <property type="entry name" value="CagE_TrbE_VirB"/>
    <property type="match status" value="1"/>
</dbReference>
<evidence type="ECO:0000313" key="10">
    <source>
        <dbReference type="Proteomes" id="UP000032414"/>
    </source>
</evidence>
<dbReference type="PATRIC" id="fig|451.8.peg.775"/>
<evidence type="ECO:0000313" key="9">
    <source>
        <dbReference type="EMBL" id="SCY07419.1"/>
    </source>
</evidence>
<dbReference type="InterPro" id="IPR004346">
    <property type="entry name" value="CagE_TrbE_VirB"/>
</dbReference>
<dbReference type="KEGG" id="tmc:LMI_2973"/>
<dbReference type="CDD" id="cd01127">
    <property type="entry name" value="TrwB_TraG_TraD_VirD4"/>
    <property type="match status" value="1"/>
</dbReference>
<evidence type="ECO:0000313" key="11">
    <source>
        <dbReference type="Proteomes" id="UP000182998"/>
    </source>
</evidence>
<dbReference type="NCBIfam" id="TIGR00929">
    <property type="entry name" value="VirB4_CagE"/>
    <property type="match status" value="1"/>
</dbReference>
<keyword evidence="3" id="KW-0067">ATP-binding</keyword>
<reference evidence="10" key="2">
    <citation type="submission" date="2014-09" db="EMBL/GenBank/DDBJ databases">
        <authorList>
            <person name="Gomez-Valero L."/>
        </authorList>
    </citation>
    <scope>NUCLEOTIDE SEQUENCE [LARGE SCALE GENOMIC DNA]</scope>
    <source>
        <strain evidence="10">ATCC33218</strain>
    </source>
</reference>
<evidence type="ECO:0000256" key="3">
    <source>
        <dbReference type="ARBA" id="ARBA00022840"/>
    </source>
</evidence>
<organism evidence="8 10">
    <name type="scientific">Legionella micdadei</name>
    <name type="common">Tatlockia micdadei</name>
    <dbReference type="NCBI Taxonomy" id="451"/>
    <lineage>
        <taxon>Bacteria</taxon>
        <taxon>Pseudomonadati</taxon>
        <taxon>Pseudomonadota</taxon>
        <taxon>Gammaproteobacteria</taxon>
        <taxon>Legionellales</taxon>
        <taxon>Legionellaceae</taxon>
        <taxon>Legionella</taxon>
    </lineage>
</organism>
<dbReference type="Proteomes" id="UP000182998">
    <property type="component" value="Unassembled WGS sequence"/>
</dbReference>
<dbReference type="EMBL" id="LN614830">
    <property type="protein sequence ID" value="CEG62205.1"/>
    <property type="molecule type" value="Genomic_DNA"/>
</dbReference>
<reference evidence="9 11" key="3">
    <citation type="submission" date="2016-10" db="EMBL/GenBank/DDBJ databases">
        <authorList>
            <person name="Varghese N."/>
            <person name="Submissions S."/>
        </authorList>
    </citation>
    <scope>NUCLEOTIDE SEQUENCE [LARGE SCALE GENOMIC DNA]</scope>
    <source>
        <strain evidence="9 11">ATCC 33218</strain>
    </source>
</reference>
<dbReference type="InterPro" id="IPR051162">
    <property type="entry name" value="T4SS_component"/>
</dbReference>
<dbReference type="Gene3D" id="3.40.50.300">
    <property type="entry name" value="P-loop containing nucleotide triphosphate hydrolases"/>
    <property type="match status" value="1"/>
</dbReference>
<dbReference type="InterPro" id="IPR027417">
    <property type="entry name" value="P-loop_NTPase"/>
</dbReference>
<dbReference type="AlphaFoldDB" id="A0A098GJP2"/>
<dbReference type="HOGENOM" id="CLU_008341_3_0_6"/>
<dbReference type="SUPFAM" id="SSF52540">
    <property type="entry name" value="P-loop containing nucleoside triphosphate hydrolases"/>
    <property type="match status" value="1"/>
</dbReference>
<reference evidence="8" key="1">
    <citation type="submission" date="2014-09" db="EMBL/GenBank/DDBJ databases">
        <authorList>
            <person name="GOMEZ-VALERO Laura"/>
        </authorList>
    </citation>
    <scope>NUCLEOTIDE SEQUENCE</scope>
    <source>
        <strain evidence="8">ATCC33218</strain>
    </source>
</reference>
<evidence type="ECO:0000256" key="2">
    <source>
        <dbReference type="ARBA" id="ARBA00022741"/>
    </source>
</evidence>
<evidence type="ECO:0000313" key="8">
    <source>
        <dbReference type="EMBL" id="CEG62205.1"/>
    </source>
</evidence>
<evidence type="ECO:0000256" key="4">
    <source>
        <dbReference type="ARBA" id="ARBA00023026"/>
    </source>
</evidence>